<reference evidence="2" key="1">
    <citation type="journal article" date="2023" name="Plant J.">
        <title>Genome sequences and population genomics provide insights into the demographic history, inbreeding, and mutation load of two 'living fossil' tree species of Dipteronia.</title>
        <authorList>
            <person name="Feng Y."/>
            <person name="Comes H.P."/>
            <person name="Chen J."/>
            <person name="Zhu S."/>
            <person name="Lu R."/>
            <person name="Zhang X."/>
            <person name="Li P."/>
            <person name="Qiu J."/>
            <person name="Olsen K.M."/>
            <person name="Qiu Y."/>
        </authorList>
    </citation>
    <scope>NUCLEOTIDE SEQUENCE</scope>
    <source>
        <strain evidence="2">KIB01</strain>
    </source>
</reference>
<keyword evidence="3" id="KW-1185">Reference proteome</keyword>
<organism evidence="2 3">
    <name type="scientific">Dipteronia dyeriana</name>
    <dbReference type="NCBI Taxonomy" id="168575"/>
    <lineage>
        <taxon>Eukaryota</taxon>
        <taxon>Viridiplantae</taxon>
        <taxon>Streptophyta</taxon>
        <taxon>Embryophyta</taxon>
        <taxon>Tracheophyta</taxon>
        <taxon>Spermatophyta</taxon>
        <taxon>Magnoliopsida</taxon>
        <taxon>eudicotyledons</taxon>
        <taxon>Gunneridae</taxon>
        <taxon>Pentapetalae</taxon>
        <taxon>rosids</taxon>
        <taxon>malvids</taxon>
        <taxon>Sapindales</taxon>
        <taxon>Sapindaceae</taxon>
        <taxon>Hippocastanoideae</taxon>
        <taxon>Acereae</taxon>
        <taxon>Dipteronia</taxon>
    </lineage>
</organism>
<evidence type="ECO:0000313" key="3">
    <source>
        <dbReference type="Proteomes" id="UP001280121"/>
    </source>
</evidence>
<dbReference type="Proteomes" id="UP001280121">
    <property type="component" value="Unassembled WGS sequence"/>
</dbReference>
<proteinExistence type="predicted"/>
<dbReference type="Pfam" id="PF13966">
    <property type="entry name" value="zf-RVT"/>
    <property type="match status" value="1"/>
</dbReference>
<evidence type="ECO:0000259" key="1">
    <source>
        <dbReference type="Pfam" id="PF13966"/>
    </source>
</evidence>
<dbReference type="AlphaFoldDB" id="A0AAD9TDX3"/>
<gene>
    <name evidence="2" type="ORF">Ddye_029089</name>
</gene>
<feature type="domain" description="Reverse transcriptase zinc-binding" evidence="1">
    <location>
        <begin position="58"/>
        <end position="150"/>
    </location>
</feature>
<protein>
    <recommendedName>
        <fullName evidence="1">Reverse transcriptase zinc-binding domain-containing protein</fullName>
    </recommendedName>
</protein>
<dbReference type="EMBL" id="JANJYI010000009">
    <property type="protein sequence ID" value="KAK2634297.1"/>
    <property type="molecule type" value="Genomic_DNA"/>
</dbReference>
<dbReference type="InterPro" id="IPR026960">
    <property type="entry name" value="RVT-Znf"/>
</dbReference>
<accession>A0AAD9TDX3</accession>
<evidence type="ECO:0000313" key="2">
    <source>
        <dbReference type="EMBL" id="KAK2634297.1"/>
    </source>
</evidence>
<sequence>MGDNAMVNDLLLPSGGWDTQKLNENFLQCDVDDILRILIRASNYRDMIIWQFEGSGVYSVKSGYWLERESMARIGTLTSSLSLQWWRKLWKLYMPLKIKIFIWRACHDWILTLSNLRNRGMSMNRNCLVCNQAEKSTFHALLMCGKAKEVRREWMVMKTMNYKACCNFFDLITDMAKHTNTKENLVLFCIICWKLWCLHNLCTKG</sequence>
<comment type="caution">
    <text evidence="2">The sequence shown here is derived from an EMBL/GenBank/DDBJ whole genome shotgun (WGS) entry which is preliminary data.</text>
</comment>
<name>A0AAD9TDX3_9ROSI</name>